<dbReference type="EMBL" id="FWWY01000001">
    <property type="protein sequence ID" value="SMC07583.1"/>
    <property type="molecule type" value="Genomic_DNA"/>
</dbReference>
<keyword evidence="11" id="KW-1185">Reference proteome</keyword>
<dbReference type="InterPro" id="IPR011708">
    <property type="entry name" value="DNA_pol3_alpha_NTPase_dom"/>
</dbReference>
<keyword evidence="3" id="KW-0548">Nucleotidyltransferase</keyword>
<name>A0A1W1WPD4_SULTA</name>
<organism evidence="10 11">
    <name type="scientific">Sulfobacillus thermosulfidooxidans (strain DSM 9293 / VKM B-1269 / AT-1)</name>
    <dbReference type="NCBI Taxonomy" id="929705"/>
    <lineage>
        <taxon>Bacteria</taxon>
        <taxon>Bacillati</taxon>
        <taxon>Bacillota</taxon>
        <taxon>Clostridia</taxon>
        <taxon>Eubacteriales</taxon>
        <taxon>Clostridiales Family XVII. Incertae Sedis</taxon>
        <taxon>Sulfobacillus</taxon>
    </lineage>
</organism>
<keyword evidence="4" id="KW-0235">DNA replication</keyword>
<evidence type="ECO:0000259" key="9">
    <source>
        <dbReference type="Pfam" id="PF17657"/>
    </source>
</evidence>
<evidence type="ECO:0000256" key="1">
    <source>
        <dbReference type="ARBA" id="ARBA00012417"/>
    </source>
</evidence>
<protein>
    <recommendedName>
        <fullName evidence="1">DNA-directed DNA polymerase</fullName>
        <ecNumber evidence="1">2.7.7.7</ecNumber>
    </recommendedName>
</protein>
<dbReference type="InterPro" id="IPR041931">
    <property type="entry name" value="DNA_pol3_alpha_thumb_dom"/>
</dbReference>
<keyword evidence="2" id="KW-0808">Transferase</keyword>
<dbReference type="AlphaFoldDB" id="A0A1W1WPD4"/>
<keyword evidence="5" id="KW-0239">DNA-directed DNA polymerase</keyword>
<dbReference type="Gene3D" id="1.10.150.870">
    <property type="match status" value="1"/>
</dbReference>
<dbReference type="Gene3D" id="3.20.20.140">
    <property type="entry name" value="Metal-dependent hydrolases"/>
    <property type="match status" value="1"/>
</dbReference>
<feature type="domain" description="Bacterial DNA polymerase III alpha subunit NTPase" evidence="7">
    <location>
        <begin position="238"/>
        <end position="490"/>
    </location>
</feature>
<proteinExistence type="predicted"/>
<dbReference type="GO" id="GO:0008408">
    <property type="term" value="F:3'-5' exonuclease activity"/>
    <property type="evidence" value="ECO:0007669"/>
    <property type="project" value="InterPro"/>
</dbReference>
<dbReference type="OrthoDB" id="9803237at2"/>
<dbReference type="RefSeq" id="WP_084661825.1">
    <property type="nucleotide sequence ID" value="NZ_FWWY01000001.1"/>
</dbReference>
<dbReference type="EC" id="2.7.7.7" evidence="1"/>
<evidence type="ECO:0000256" key="5">
    <source>
        <dbReference type="ARBA" id="ARBA00022932"/>
    </source>
</evidence>
<evidence type="ECO:0000259" key="7">
    <source>
        <dbReference type="Pfam" id="PF07733"/>
    </source>
</evidence>
<dbReference type="InterPro" id="IPR029460">
    <property type="entry name" value="DNAPol_HHH"/>
</dbReference>
<reference evidence="11" key="1">
    <citation type="submission" date="2017-04" db="EMBL/GenBank/DDBJ databases">
        <authorList>
            <person name="Varghese N."/>
            <person name="Submissions S."/>
        </authorList>
    </citation>
    <scope>NUCLEOTIDE SEQUENCE [LARGE SCALE GENOMIC DNA]</scope>
    <source>
        <strain evidence="11">DSM 9293</strain>
    </source>
</reference>
<dbReference type="Proteomes" id="UP000192660">
    <property type="component" value="Unassembled WGS sequence"/>
</dbReference>
<dbReference type="InterPro" id="IPR004805">
    <property type="entry name" value="DnaE2/DnaE/PolC"/>
</dbReference>
<dbReference type="InterPro" id="IPR040982">
    <property type="entry name" value="DNA_pol3_finger"/>
</dbReference>
<feature type="domain" description="DNA polymerase helix-hairpin-helix motif" evidence="8">
    <location>
        <begin position="719"/>
        <end position="802"/>
    </location>
</feature>
<dbReference type="GO" id="GO:0006260">
    <property type="term" value="P:DNA replication"/>
    <property type="evidence" value="ECO:0007669"/>
    <property type="project" value="UniProtKB-KW"/>
</dbReference>
<dbReference type="NCBIfam" id="TIGR00594">
    <property type="entry name" value="polc"/>
    <property type="match status" value="1"/>
</dbReference>
<evidence type="ECO:0000313" key="10">
    <source>
        <dbReference type="EMBL" id="SMC07583.1"/>
    </source>
</evidence>
<evidence type="ECO:0000256" key="4">
    <source>
        <dbReference type="ARBA" id="ARBA00022705"/>
    </source>
</evidence>
<sequence length="920" mass="103913">MLSFPLLNIWSAYSLLQSTWDISVGLSELHTLGYESAGLADYLSLAASEHFDREARLRHIQPWLGISRHVQISTASCLVSLYALDETGWQELCGMTQDDRVADIEQVASPHLLLLLWHETRSDWEPVLPLIRSLPFGVIVEELVPNMPSHDLLWIPLCPVRFNRHPGAAQAYQVLTRLGNHKPSGFASSIQSPEQLLQSYPTQWRSRLFQDPAPDVLPRRGFYMPSFSSSAKDDEEILWQKARAGLKAWHPEPFSHYQERLQHELQIITDMGYASYFLIVQDLVDFAAQHHIAIGPGRGSAAGSLVARVLGITRIDPLQHHLIFERFLNPYRKNLPDIDLDVDSQKRYQLIAYLRQRWGEDHVAQIGTYGTLGVRAVLRDVARVLGISGTQVDEVLRYVQGIAALRIDDGGAELRTLMDRIDSSGQWWTLSRLLEGLPRHASVHAAGVVLSNRPLGEFIPCVKDPDGQLVTQMDMTSVEHLGLLKLDLLGLRTLSVIDRVHRDHEDMFDQVDRHDERTLRLLGRGDTDAIFQLDGKGVRQLLQRMKPQRAEDIIDVVALYRPGPMETIQTYLERRQGQQPIPDDVLGSVCQDTFGVMIYQEQLMTLVQRVGGYSLAEADLFRRAISKKDHQILANMASDFMTRALRLGWKREEIQSLWERITAFADYGFNKSHAAAYGMLSYYIAFLKAHFPLHFWAAELSTLSPDRLIHEMIAAVSQGIVIRPPDIRYSGEEFHVIGGEEIYAGLSVVRGLNVAIAEQIRKEREEGGAYSSQQEAYQRISRRVGGRVADLLQEAGCLAELPGHVVRSSQLELFSTDKAEKGLRVDAIKSFGLGWPVANGPIYVRITGAVDVRWWQRALSDIAQKYPGSCPVIIGNEKGRAWKFETMPMKATWHSLDAIRQLPNVIACGRRVEQKEGWNI</sequence>
<dbReference type="PANTHER" id="PTHR32294">
    <property type="entry name" value="DNA POLYMERASE III SUBUNIT ALPHA"/>
    <property type="match status" value="1"/>
</dbReference>
<dbReference type="PANTHER" id="PTHR32294:SF0">
    <property type="entry name" value="DNA POLYMERASE III SUBUNIT ALPHA"/>
    <property type="match status" value="1"/>
</dbReference>
<evidence type="ECO:0000313" key="11">
    <source>
        <dbReference type="Proteomes" id="UP000192660"/>
    </source>
</evidence>
<evidence type="ECO:0000259" key="8">
    <source>
        <dbReference type="Pfam" id="PF14579"/>
    </source>
</evidence>
<dbReference type="Pfam" id="PF17657">
    <property type="entry name" value="DNA_pol3_finger"/>
    <property type="match status" value="1"/>
</dbReference>
<dbReference type="GO" id="GO:0003887">
    <property type="term" value="F:DNA-directed DNA polymerase activity"/>
    <property type="evidence" value="ECO:0007669"/>
    <property type="project" value="UniProtKB-KW"/>
</dbReference>
<gene>
    <name evidence="10" type="ORF">SAMN00768000_3458</name>
</gene>
<dbReference type="Pfam" id="PF14579">
    <property type="entry name" value="HHH_6"/>
    <property type="match status" value="1"/>
</dbReference>
<evidence type="ECO:0000256" key="6">
    <source>
        <dbReference type="ARBA" id="ARBA00049244"/>
    </source>
</evidence>
<dbReference type="Gene3D" id="1.10.10.1600">
    <property type="entry name" value="Bacterial DNA polymerase III alpha subunit, thumb domain"/>
    <property type="match status" value="1"/>
</dbReference>
<dbReference type="STRING" id="28034.BFX07_07585"/>
<comment type="catalytic activity">
    <reaction evidence="6">
        <text>DNA(n) + a 2'-deoxyribonucleoside 5'-triphosphate = DNA(n+1) + diphosphate</text>
        <dbReference type="Rhea" id="RHEA:22508"/>
        <dbReference type="Rhea" id="RHEA-COMP:17339"/>
        <dbReference type="Rhea" id="RHEA-COMP:17340"/>
        <dbReference type="ChEBI" id="CHEBI:33019"/>
        <dbReference type="ChEBI" id="CHEBI:61560"/>
        <dbReference type="ChEBI" id="CHEBI:173112"/>
        <dbReference type="EC" id="2.7.7.7"/>
    </reaction>
</comment>
<evidence type="ECO:0000256" key="3">
    <source>
        <dbReference type="ARBA" id="ARBA00022695"/>
    </source>
</evidence>
<dbReference type="Pfam" id="PF07733">
    <property type="entry name" value="DNA_pol3_alpha"/>
    <property type="match status" value="1"/>
</dbReference>
<accession>A0A1W1WPD4</accession>
<feature type="domain" description="DNA polymerase III alpha subunit finger" evidence="9">
    <location>
        <begin position="502"/>
        <end position="645"/>
    </location>
</feature>
<evidence type="ECO:0000256" key="2">
    <source>
        <dbReference type="ARBA" id="ARBA00022679"/>
    </source>
</evidence>